<keyword evidence="3" id="KW-0804">Transcription</keyword>
<evidence type="ECO:0000256" key="1">
    <source>
        <dbReference type="ARBA" id="ARBA00023015"/>
    </source>
</evidence>
<dbReference type="InterPro" id="IPR009057">
    <property type="entry name" value="Homeodomain-like_sf"/>
</dbReference>
<name>A0A318EBV1_9GAMM</name>
<dbReference type="InterPro" id="IPR018060">
    <property type="entry name" value="HTH_AraC"/>
</dbReference>
<dbReference type="Proteomes" id="UP000248330">
    <property type="component" value="Unassembled WGS sequence"/>
</dbReference>
<dbReference type="GO" id="GO:0000976">
    <property type="term" value="F:transcription cis-regulatory region binding"/>
    <property type="evidence" value="ECO:0007669"/>
    <property type="project" value="TreeGrafter"/>
</dbReference>
<dbReference type="GO" id="GO:0003700">
    <property type="term" value="F:DNA-binding transcription factor activity"/>
    <property type="evidence" value="ECO:0007669"/>
    <property type="project" value="InterPro"/>
</dbReference>
<proteinExistence type="predicted"/>
<keyword evidence="6" id="KW-1185">Reference proteome</keyword>
<evidence type="ECO:0000256" key="2">
    <source>
        <dbReference type="ARBA" id="ARBA00023125"/>
    </source>
</evidence>
<evidence type="ECO:0000259" key="4">
    <source>
        <dbReference type="PROSITE" id="PS01124"/>
    </source>
</evidence>
<dbReference type="GO" id="GO:0005829">
    <property type="term" value="C:cytosol"/>
    <property type="evidence" value="ECO:0007669"/>
    <property type="project" value="TreeGrafter"/>
</dbReference>
<dbReference type="SUPFAM" id="SSF46689">
    <property type="entry name" value="Homeodomain-like"/>
    <property type="match status" value="1"/>
</dbReference>
<dbReference type="OrthoDB" id="5582699at2"/>
<dbReference type="InterPro" id="IPR032687">
    <property type="entry name" value="AraC-type_N"/>
</dbReference>
<reference evidence="5 6" key="1">
    <citation type="submission" date="2018-04" db="EMBL/GenBank/DDBJ databases">
        <title>Genomic Encyclopedia of Type Strains, Phase IV (KMG-IV): sequencing the most valuable type-strain genomes for metagenomic binning, comparative biology and taxonomic classification.</title>
        <authorList>
            <person name="Goeker M."/>
        </authorList>
    </citation>
    <scope>NUCLEOTIDE SEQUENCE [LARGE SCALE GENOMIC DNA]</scope>
    <source>
        <strain evidence="5 6">DSM 104150</strain>
    </source>
</reference>
<dbReference type="RefSeq" id="WP_146216538.1">
    <property type="nucleotide sequence ID" value="NZ_CAKZQT010000021.1"/>
</dbReference>
<dbReference type="Pfam" id="PF12833">
    <property type="entry name" value="HTH_18"/>
    <property type="match status" value="1"/>
</dbReference>
<feature type="domain" description="HTH araC/xylS-type" evidence="4">
    <location>
        <begin position="238"/>
        <end position="339"/>
    </location>
</feature>
<gene>
    <name evidence="5" type="ORF">C8D93_103156</name>
</gene>
<dbReference type="Pfam" id="PF12625">
    <property type="entry name" value="Arabinose_bd"/>
    <property type="match status" value="1"/>
</dbReference>
<dbReference type="PROSITE" id="PS01124">
    <property type="entry name" value="HTH_ARAC_FAMILY_2"/>
    <property type="match status" value="1"/>
</dbReference>
<dbReference type="PANTHER" id="PTHR47894:SF1">
    <property type="entry name" value="HTH-TYPE TRANSCRIPTIONAL REGULATOR VQSM"/>
    <property type="match status" value="1"/>
</dbReference>
<protein>
    <submittedName>
        <fullName evidence="5">AraC family transcriptional regulator</fullName>
    </submittedName>
</protein>
<accession>A0A318EBV1</accession>
<evidence type="ECO:0000256" key="3">
    <source>
        <dbReference type="ARBA" id="ARBA00023163"/>
    </source>
</evidence>
<evidence type="ECO:0000313" key="6">
    <source>
        <dbReference type="Proteomes" id="UP000248330"/>
    </source>
</evidence>
<comment type="caution">
    <text evidence="5">The sequence shown here is derived from an EMBL/GenBank/DDBJ whole genome shotgun (WGS) entry which is preliminary data.</text>
</comment>
<dbReference type="Gene3D" id="1.10.10.60">
    <property type="entry name" value="Homeodomain-like"/>
    <property type="match status" value="1"/>
</dbReference>
<dbReference type="EMBL" id="QICN01000003">
    <property type="protein sequence ID" value="PXV69582.1"/>
    <property type="molecule type" value="Genomic_DNA"/>
</dbReference>
<dbReference type="SMART" id="SM00342">
    <property type="entry name" value="HTH_ARAC"/>
    <property type="match status" value="1"/>
</dbReference>
<keyword evidence="2" id="KW-0238">DNA-binding</keyword>
<dbReference type="PANTHER" id="PTHR47894">
    <property type="entry name" value="HTH-TYPE TRANSCRIPTIONAL REGULATOR GADX"/>
    <property type="match status" value="1"/>
</dbReference>
<evidence type="ECO:0000313" key="5">
    <source>
        <dbReference type="EMBL" id="PXV69582.1"/>
    </source>
</evidence>
<sequence length="339" mass="38309">MTAPFDSEDKCLWLASSCQDLIALCLRRDADLNRLLSGTRIFPANLAVEHHRIAARDWLNLVRNCRRQVPVDDLAFMTADAMLANRDHAFLQMLQCAPDLGSALRAWHRHRAGFLPLVQVSPAGSDRDLSLHLRPAIGLQGQDAFVTELTVSLLIGLVRHQLDDATSGISIELTTQRPADIESYRLHWRIEPSFDAPVNRVRIAYPLLFRPFAGSDAQRFAQLQAGLRALSRHSGRRIGLLEFLRRRMRRALPQLLGLEQAAAALSMSGSSLKRLLKQHGVSYGELIDEVRSELAWTLLREQRWSNPRVAERLGYANEHNFRRAFKRWTGRPPSAVLAP</sequence>
<dbReference type="AlphaFoldDB" id="A0A318EBV1"/>
<organism evidence="5 6">
    <name type="scientific">Sinimarinibacterium flocculans</name>
    <dbReference type="NCBI Taxonomy" id="985250"/>
    <lineage>
        <taxon>Bacteria</taxon>
        <taxon>Pseudomonadati</taxon>
        <taxon>Pseudomonadota</taxon>
        <taxon>Gammaproteobacteria</taxon>
        <taxon>Nevskiales</taxon>
        <taxon>Nevskiaceae</taxon>
        <taxon>Sinimarinibacterium</taxon>
    </lineage>
</organism>
<keyword evidence="1" id="KW-0805">Transcription regulation</keyword>